<dbReference type="Pfam" id="PF01266">
    <property type="entry name" value="DAO"/>
    <property type="match status" value="1"/>
</dbReference>
<reference evidence="4 5" key="1">
    <citation type="submission" date="2020-07" db="EMBL/GenBank/DDBJ databases">
        <title>Sequencing the genomes of 1000 actinobacteria strains.</title>
        <authorList>
            <person name="Klenk H.-P."/>
        </authorList>
    </citation>
    <scope>NUCLEOTIDE SEQUENCE [LARGE SCALE GENOMIC DNA]</scope>
    <source>
        <strain evidence="4 5">DSM 15664</strain>
    </source>
</reference>
<feature type="region of interest" description="Disordered" evidence="2">
    <location>
        <begin position="196"/>
        <end position="215"/>
    </location>
</feature>
<sequence>MNTRANTAVIGAGVIGLLTAWQLRLTGSDVTVISPSIAQDASWAAAGMLAPISEVQYGQDDLWPIMTASRAEYPQFLATLSRATDVPTGYRGNGTLLIAADRSDRDAVAELAVLQREHGMEVTALTSSTLRRREPGLAPGLSKGWDVPSDHQIDPRQLVAAARAALEAELDAQQFPEAGAPVRWLTATVTAVEESAVEESAAAAPPGERGRPARRFSVTTDDGAAHRFDSVLLIPGLGYPEITGLPETCPLDLRPIHGDVLRLQVTPAQLMPGESHILDATVRAKVNGRSVYLVPRADGGLVIGASSREDGLTGTHAGSVQELLTDAVAVLPGVKDMELTEVTTRARPGTPDERPYLGQLRPGLVVSTGYSRHGILLAPLAARLGAALLHAAPQDLAPQDPEPQDLALQDPEPQDPALQDSELQSPGPSEPSEPLESTGDRAARLSAQDRQLLASMRLTRHQD</sequence>
<dbReference type="Gene3D" id="3.30.9.10">
    <property type="entry name" value="D-Amino Acid Oxidase, subunit A, domain 2"/>
    <property type="match status" value="1"/>
</dbReference>
<dbReference type="GO" id="GO:0005737">
    <property type="term" value="C:cytoplasm"/>
    <property type="evidence" value="ECO:0007669"/>
    <property type="project" value="TreeGrafter"/>
</dbReference>
<proteinExistence type="predicted"/>
<feature type="domain" description="FAD dependent oxidoreductase" evidence="3">
    <location>
        <begin position="8"/>
        <end position="387"/>
    </location>
</feature>
<organism evidence="4 5">
    <name type="scientific">Nesterenkonia sandarakina</name>
    <dbReference type="NCBI Taxonomy" id="272918"/>
    <lineage>
        <taxon>Bacteria</taxon>
        <taxon>Bacillati</taxon>
        <taxon>Actinomycetota</taxon>
        <taxon>Actinomycetes</taxon>
        <taxon>Micrococcales</taxon>
        <taxon>Micrococcaceae</taxon>
        <taxon>Nesterenkonia</taxon>
    </lineage>
</organism>
<dbReference type="PANTHER" id="PTHR13847">
    <property type="entry name" value="SARCOSINE DEHYDROGENASE-RELATED"/>
    <property type="match status" value="1"/>
</dbReference>
<dbReference type="GO" id="GO:0043799">
    <property type="term" value="F:glycine oxidase activity"/>
    <property type="evidence" value="ECO:0007669"/>
    <property type="project" value="UniProtKB-EC"/>
</dbReference>
<feature type="compositionally biased region" description="Low complexity" evidence="2">
    <location>
        <begin position="196"/>
        <end position="207"/>
    </location>
</feature>
<dbReference type="AlphaFoldDB" id="A0A7Z0E7R4"/>
<feature type="compositionally biased region" description="Low complexity" evidence="2">
    <location>
        <begin position="421"/>
        <end position="437"/>
    </location>
</feature>
<evidence type="ECO:0000256" key="2">
    <source>
        <dbReference type="SAM" id="MobiDB-lite"/>
    </source>
</evidence>
<feature type="region of interest" description="Disordered" evidence="2">
    <location>
        <begin position="395"/>
        <end position="449"/>
    </location>
</feature>
<keyword evidence="5" id="KW-1185">Reference proteome</keyword>
<dbReference type="PANTHER" id="PTHR13847:SF289">
    <property type="entry name" value="GLYCINE OXIDASE"/>
    <property type="match status" value="1"/>
</dbReference>
<comment type="caution">
    <text evidence="4">The sequence shown here is derived from an EMBL/GenBank/DDBJ whole genome shotgun (WGS) entry which is preliminary data.</text>
</comment>
<dbReference type="SUPFAM" id="SSF51905">
    <property type="entry name" value="FAD/NAD(P)-binding domain"/>
    <property type="match status" value="1"/>
</dbReference>
<dbReference type="EMBL" id="JACCFQ010000001">
    <property type="protein sequence ID" value="NYJ16468.1"/>
    <property type="molecule type" value="Genomic_DNA"/>
</dbReference>
<dbReference type="Proteomes" id="UP000560069">
    <property type="component" value="Unassembled WGS sequence"/>
</dbReference>
<evidence type="ECO:0000313" key="4">
    <source>
        <dbReference type="EMBL" id="NYJ16468.1"/>
    </source>
</evidence>
<gene>
    <name evidence="4" type="ORF">HNR11_001002</name>
</gene>
<dbReference type="Gene3D" id="3.50.50.60">
    <property type="entry name" value="FAD/NAD(P)-binding domain"/>
    <property type="match status" value="1"/>
</dbReference>
<evidence type="ECO:0000259" key="3">
    <source>
        <dbReference type="Pfam" id="PF01266"/>
    </source>
</evidence>
<dbReference type="EC" id="1.4.3.19" evidence="4"/>
<dbReference type="InterPro" id="IPR036188">
    <property type="entry name" value="FAD/NAD-bd_sf"/>
</dbReference>
<name>A0A7Z0E7R4_9MICC</name>
<protein>
    <submittedName>
        <fullName evidence="4">Glycine oxidase</fullName>
        <ecNumber evidence="4">1.4.3.19</ecNumber>
    </submittedName>
</protein>
<accession>A0A7Z0E7R4</accession>
<dbReference type="InterPro" id="IPR006076">
    <property type="entry name" value="FAD-dep_OxRdtase"/>
</dbReference>
<dbReference type="SUPFAM" id="SSF54373">
    <property type="entry name" value="FAD-linked reductases, C-terminal domain"/>
    <property type="match status" value="1"/>
</dbReference>
<keyword evidence="1 4" id="KW-0560">Oxidoreductase</keyword>
<dbReference type="RefSeq" id="WP_179441400.1">
    <property type="nucleotide sequence ID" value="NZ_BAAALK010000006.1"/>
</dbReference>
<evidence type="ECO:0000313" key="5">
    <source>
        <dbReference type="Proteomes" id="UP000560069"/>
    </source>
</evidence>
<evidence type="ECO:0000256" key="1">
    <source>
        <dbReference type="ARBA" id="ARBA00023002"/>
    </source>
</evidence>